<gene>
    <name evidence="2" type="ORF">ISN26_00580</name>
</gene>
<dbReference type="AlphaFoldDB" id="A0A930XW04"/>
<dbReference type="PANTHER" id="PTHR33969:SF2">
    <property type="entry name" value="SEGREGATION AND CONDENSATION PROTEIN A"/>
    <property type="match status" value="1"/>
</dbReference>
<keyword evidence="3" id="KW-1185">Reference proteome</keyword>
<name>A0A930XW04_9GAMM</name>
<sequence length="258" mass="28557">MSDAIQPALLEGQEIEAPKSLYIPPAALRVMLASFEGPLDLLHYLIRRNNMDILDIPMVELTQQYLEYVERIVASELELVADYLLMAATLIDIKARLLTPQPKAAADDDEVEDPRAALVERLLLYSRIKGAAAHIAASPIQGRDCWAAQVVRPRMPAVDPRISCRMLLQAQLRIDERAEAVRALTLQADGFTVREAMAHVMAKMREAGEWAFARLLGARLASRARASAVFVAALQLAKDQLVRIDESGGGIVIRARRD</sequence>
<dbReference type="Gene3D" id="6.10.250.2410">
    <property type="match status" value="1"/>
</dbReference>
<evidence type="ECO:0000256" key="1">
    <source>
        <dbReference type="ARBA" id="ARBA00044777"/>
    </source>
</evidence>
<comment type="caution">
    <text evidence="2">The sequence shown here is derived from an EMBL/GenBank/DDBJ whole genome shotgun (WGS) entry which is preliminary data.</text>
</comment>
<accession>A0A930XW04</accession>
<organism evidence="2 3">
    <name type="scientific">Candidatus Amphirhobacter heronislandensis</name>
    <dbReference type="NCBI Taxonomy" id="1732024"/>
    <lineage>
        <taxon>Bacteria</taxon>
        <taxon>Pseudomonadati</taxon>
        <taxon>Pseudomonadota</taxon>
        <taxon>Gammaproteobacteria</taxon>
        <taxon>Candidatus Tethybacterales</taxon>
        <taxon>Candidatus Tethybacteraceae</taxon>
        <taxon>Candidatus Amphirhobacter</taxon>
    </lineage>
</organism>
<dbReference type="InterPro" id="IPR003768">
    <property type="entry name" value="ScpA"/>
</dbReference>
<dbReference type="Proteomes" id="UP000604381">
    <property type="component" value="Unassembled WGS sequence"/>
</dbReference>
<evidence type="ECO:0000313" key="3">
    <source>
        <dbReference type="Proteomes" id="UP000604381"/>
    </source>
</evidence>
<proteinExistence type="predicted"/>
<dbReference type="EMBL" id="JADHEI010000009">
    <property type="protein sequence ID" value="MBF2734587.1"/>
    <property type="molecule type" value="Genomic_DNA"/>
</dbReference>
<evidence type="ECO:0000313" key="2">
    <source>
        <dbReference type="EMBL" id="MBF2734587.1"/>
    </source>
</evidence>
<dbReference type="Pfam" id="PF02616">
    <property type="entry name" value="SMC_ScpA"/>
    <property type="match status" value="1"/>
</dbReference>
<dbReference type="PANTHER" id="PTHR33969">
    <property type="entry name" value="SEGREGATION AND CONDENSATION PROTEIN A"/>
    <property type="match status" value="1"/>
</dbReference>
<reference evidence="2" key="1">
    <citation type="submission" date="2020-10" db="EMBL/GenBank/DDBJ databases">
        <title>An improved Amphimedon queenslandica hologenome assembly reveals how three proteobacterial symbionts can extend the metabolic phenotypic of their marine sponge host.</title>
        <authorList>
            <person name="Degnan B."/>
            <person name="Degnan S."/>
            <person name="Xiang X."/>
        </authorList>
    </citation>
    <scope>NUCLEOTIDE SEQUENCE</scope>
    <source>
        <strain evidence="2">AqS2</strain>
    </source>
</reference>
<protein>
    <recommendedName>
        <fullName evidence="1">Segregation and condensation protein A</fullName>
    </recommendedName>
</protein>